<reference evidence="2" key="1">
    <citation type="submission" date="2017-02" db="EMBL/GenBank/DDBJ databases">
        <authorList>
            <person name="Daims H."/>
        </authorList>
    </citation>
    <scope>NUCLEOTIDE SEQUENCE [LARGE SCALE GENOMIC DNA]</scope>
</reference>
<keyword evidence="2" id="KW-1185">Reference proteome</keyword>
<evidence type="ECO:0000313" key="2">
    <source>
        <dbReference type="Proteomes" id="UP000195667"/>
    </source>
</evidence>
<dbReference type="EMBL" id="FUKI01000123">
    <property type="protein sequence ID" value="SJM93779.1"/>
    <property type="molecule type" value="Genomic_DNA"/>
</dbReference>
<sequence length="52" mass="5913">MGFPFYKLHDVTIMMSLLRHLTSLSTVTTAVCEYNACDKITQTIAKRIHIAQ</sequence>
<name>A0A1R4HC42_9GAMM</name>
<accession>A0A1R4HC42</accession>
<evidence type="ECO:0000313" key="1">
    <source>
        <dbReference type="EMBL" id="SJM93779.1"/>
    </source>
</evidence>
<gene>
    <name evidence="1" type="ORF">CRENPOLYSF1_470056</name>
</gene>
<protein>
    <submittedName>
        <fullName evidence="1">Uncharacterized protein</fullName>
    </submittedName>
</protein>
<dbReference type="Proteomes" id="UP000195667">
    <property type="component" value="Unassembled WGS sequence"/>
</dbReference>
<dbReference type="AlphaFoldDB" id="A0A1R4HC42"/>
<proteinExistence type="predicted"/>
<organism evidence="1 2">
    <name type="scientific">Crenothrix polyspora</name>
    <dbReference type="NCBI Taxonomy" id="360316"/>
    <lineage>
        <taxon>Bacteria</taxon>
        <taxon>Pseudomonadati</taxon>
        <taxon>Pseudomonadota</taxon>
        <taxon>Gammaproteobacteria</taxon>
        <taxon>Methylococcales</taxon>
        <taxon>Crenotrichaceae</taxon>
        <taxon>Crenothrix</taxon>
    </lineage>
</organism>